<accession>A0A0D0WWI1</accession>
<dbReference type="EMBL" id="JXSX01000003">
    <property type="protein sequence ID" value="KIR61720.1"/>
    <property type="molecule type" value="Genomic_DNA"/>
</dbReference>
<comment type="caution">
    <text evidence="2">The sequence shown here is derived from an EMBL/GenBank/DDBJ whole genome shotgun (WGS) entry which is preliminary data.</text>
</comment>
<keyword evidence="3" id="KW-1185">Reference proteome</keyword>
<dbReference type="PATRIC" id="fig|47853.6.peg.6235"/>
<keyword evidence="1" id="KW-0472">Membrane</keyword>
<evidence type="ECO:0000256" key="1">
    <source>
        <dbReference type="SAM" id="Phobius"/>
    </source>
</evidence>
<dbReference type="OrthoDB" id="3748257at2"/>
<evidence type="ECO:0000313" key="3">
    <source>
        <dbReference type="Proteomes" id="UP000032254"/>
    </source>
</evidence>
<organism evidence="2 3">
    <name type="scientific">Micromonospora haikouensis</name>
    <dbReference type="NCBI Taxonomy" id="686309"/>
    <lineage>
        <taxon>Bacteria</taxon>
        <taxon>Bacillati</taxon>
        <taxon>Actinomycetota</taxon>
        <taxon>Actinomycetes</taxon>
        <taxon>Micromonosporales</taxon>
        <taxon>Micromonosporaceae</taxon>
        <taxon>Micromonospora</taxon>
    </lineage>
</organism>
<gene>
    <name evidence="2" type="ORF">TK50_29740</name>
</gene>
<dbReference type="GeneID" id="301308195"/>
<protein>
    <submittedName>
        <fullName evidence="2">Uncharacterized protein</fullName>
    </submittedName>
</protein>
<sequence>MTSTPRQAEARIGPIGALLCRLAFLAICLPGPALFVAGLTVEPPPSTKDFWGLLAGDAFMTVVGVGFGVLGLRLVARSRRDARHLSAAGVAATAEILSVADRVDGEDPGLTLRLRISGPGFAAFEADVNRPVDPALAPGATLPATVVPADRLFSIP</sequence>
<feature type="transmembrane region" description="Helical" evidence="1">
    <location>
        <begin position="50"/>
        <end position="76"/>
    </location>
</feature>
<name>A0A0D0WWI1_9ACTN</name>
<keyword evidence="1" id="KW-1133">Transmembrane helix</keyword>
<keyword evidence="1" id="KW-0812">Transmembrane</keyword>
<reference evidence="2 3" key="1">
    <citation type="submission" date="2015-01" db="EMBL/GenBank/DDBJ databases">
        <title>Sequencing and annotation of Micromonospora carbonacea strain JXNU-1 genome.</title>
        <authorList>
            <person name="Long Z."/>
            <person name="Huang Y."/>
            <person name="Jiang Y."/>
        </authorList>
    </citation>
    <scope>NUCLEOTIDE SEQUENCE [LARGE SCALE GENOMIC DNA]</scope>
    <source>
        <strain evidence="2 3">JXNU-1</strain>
    </source>
</reference>
<feature type="transmembrane region" description="Helical" evidence="1">
    <location>
        <begin position="12"/>
        <end position="38"/>
    </location>
</feature>
<dbReference type="AlphaFoldDB" id="A0A0D0WWI1"/>
<proteinExistence type="predicted"/>
<evidence type="ECO:0000313" key="2">
    <source>
        <dbReference type="EMBL" id="KIR61720.1"/>
    </source>
</evidence>
<dbReference type="RefSeq" id="WP_043968867.1">
    <property type="nucleotide sequence ID" value="NZ_JBEZEN010000039.1"/>
</dbReference>
<dbReference type="Proteomes" id="UP000032254">
    <property type="component" value="Unassembled WGS sequence"/>
</dbReference>